<evidence type="ECO:0000313" key="3">
    <source>
        <dbReference type="Proteomes" id="UP000784294"/>
    </source>
</evidence>
<protein>
    <recommendedName>
        <fullName evidence="1">TAR DNA-binding protein 43 N-terminal domain-containing protein</fullName>
    </recommendedName>
</protein>
<evidence type="ECO:0000259" key="1">
    <source>
        <dbReference type="Pfam" id="PF18694"/>
    </source>
</evidence>
<dbReference type="InterPro" id="IPR041105">
    <property type="entry name" value="TDP-43_N"/>
</dbReference>
<dbReference type="InterPro" id="IPR012677">
    <property type="entry name" value="Nucleotide-bd_a/b_plait_sf"/>
</dbReference>
<sequence>MDMGDLRYIRVCEDFGEELIELPVETDDTVLLTTLTAQFLKATGLKYKAQDSDCLRGVRLADGRLYPPMGGWESYEFCYNKRKSDEEERFNAKSKRLEGKKTTDLIVLSLAWRTDEEALKKYFSRYGDIVMAQVNFSHLLCLLF</sequence>
<dbReference type="EMBL" id="CAAALY010028863">
    <property type="protein sequence ID" value="VEL16546.1"/>
    <property type="molecule type" value="Genomic_DNA"/>
</dbReference>
<organism evidence="2 3">
    <name type="scientific">Protopolystoma xenopodis</name>
    <dbReference type="NCBI Taxonomy" id="117903"/>
    <lineage>
        <taxon>Eukaryota</taxon>
        <taxon>Metazoa</taxon>
        <taxon>Spiralia</taxon>
        <taxon>Lophotrochozoa</taxon>
        <taxon>Platyhelminthes</taxon>
        <taxon>Monogenea</taxon>
        <taxon>Polyopisthocotylea</taxon>
        <taxon>Polystomatidea</taxon>
        <taxon>Polystomatidae</taxon>
        <taxon>Protopolystoma</taxon>
    </lineage>
</organism>
<dbReference type="Proteomes" id="UP000784294">
    <property type="component" value="Unassembled WGS sequence"/>
</dbReference>
<dbReference type="AlphaFoldDB" id="A0A3S5A6X1"/>
<dbReference type="InterPro" id="IPR035979">
    <property type="entry name" value="RBD_domain_sf"/>
</dbReference>
<keyword evidence="3" id="KW-1185">Reference proteome</keyword>
<accession>A0A3S5A6X1</accession>
<comment type="caution">
    <text evidence="2">The sequence shown here is derived from an EMBL/GenBank/DDBJ whole genome shotgun (WGS) entry which is preliminary data.</text>
</comment>
<dbReference type="Pfam" id="PF18694">
    <property type="entry name" value="TDP-43_N"/>
    <property type="match status" value="1"/>
</dbReference>
<dbReference type="GO" id="GO:0003676">
    <property type="term" value="F:nucleic acid binding"/>
    <property type="evidence" value="ECO:0007669"/>
    <property type="project" value="InterPro"/>
</dbReference>
<reference evidence="2" key="1">
    <citation type="submission" date="2018-11" db="EMBL/GenBank/DDBJ databases">
        <authorList>
            <consortium name="Pathogen Informatics"/>
        </authorList>
    </citation>
    <scope>NUCLEOTIDE SEQUENCE</scope>
</reference>
<evidence type="ECO:0000313" key="2">
    <source>
        <dbReference type="EMBL" id="VEL16546.1"/>
    </source>
</evidence>
<dbReference type="OrthoDB" id="2020831at2759"/>
<proteinExistence type="predicted"/>
<dbReference type="Gene3D" id="3.30.70.330">
    <property type="match status" value="1"/>
</dbReference>
<feature type="domain" description="TAR DNA-binding protein 43 N-terminal" evidence="1">
    <location>
        <begin position="8"/>
        <end position="77"/>
    </location>
</feature>
<dbReference type="CDD" id="cd19609">
    <property type="entry name" value="NTD_TDP-43"/>
    <property type="match status" value="1"/>
</dbReference>
<dbReference type="SUPFAM" id="SSF54928">
    <property type="entry name" value="RNA-binding domain, RBD"/>
    <property type="match status" value="1"/>
</dbReference>
<name>A0A3S5A6X1_9PLAT</name>
<gene>
    <name evidence="2" type="ORF">PXEA_LOCUS9986</name>
</gene>